<reference evidence="2 3" key="1">
    <citation type="journal article" date="2024" name="G3 (Bethesda)">
        <title>Genome assembly of Hibiscus sabdariffa L. provides insights into metabolisms of medicinal natural products.</title>
        <authorList>
            <person name="Kim T."/>
        </authorList>
    </citation>
    <scope>NUCLEOTIDE SEQUENCE [LARGE SCALE GENOMIC DNA]</scope>
    <source>
        <strain evidence="2">TK-2024</strain>
        <tissue evidence="2">Old leaves</tissue>
    </source>
</reference>
<sequence length="132" mass="13581">MATHEPVTIEDVVTFDNGAGPSNVVVLASDSFPPRGEPQSASGVCGGSTGEVSMPHAVTSNQQSRTVELPPLHQSASYEFFEEADDCAAAELSQNPCAGPTSSHEVQSSSSTEHTVVGALDDAVMADSCEIS</sequence>
<protein>
    <submittedName>
        <fullName evidence="2">Uncharacterized protein</fullName>
    </submittedName>
</protein>
<accession>A0ABR2DDG9</accession>
<feature type="compositionally biased region" description="Low complexity" evidence="1">
    <location>
        <begin position="101"/>
        <end position="117"/>
    </location>
</feature>
<gene>
    <name evidence="2" type="ORF">V6N12_043157</name>
</gene>
<organism evidence="2 3">
    <name type="scientific">Hibiscus sabdariffa</name>
    <name type="common">roselle</name>
    <dbReference type="NCBI Taxonomy" id="183260"/>
    <lineage>
        <taxon>Eukaryota</taxon>
        <taxon>Viridiplantae</taxon>
        <taxon>Streptophyta</taxon>
        <taxon>Embryophyta</taxon>
        <taxon>Tracheophyta</taxon>
        <taxon>Spermatophyta</taxon>
        <taxon>Magnoliopsida</taxon>
        <taxon>eudicotyledons</taxon>
        <taxon>Gunneridae</taxon>
        <taxon>Pentapetalae</taxon>
        <taxon>rosids</taxon>
        <taxon>malvids</taxon>
        <taxon>Malvales</taxon>
        <taxon>Malvaceae</taxon>
        <taxon>Malvoideae</taxon>
        <taxon>Hibiscus</taxon>
    </lineage>
</organism>
<evidence type="ECO:0000313" key="3">
    <source>
        <dbReference type="Proteomes" id="UP001472677"/>
    </source>
</evidence>
<comment type="caution">
    <text evidence="2">The sequence shown here is derived from an EMBL/GenBank/DDBJ whole genome shotgun (WGS) entry which is preliminary data.</text>
</comment>
<dbReference type="EMBL" id="JBBPBM010000028">
    <property type="protein sequence ID" value="KAK8536972.1"/>
    <property type="molecule type" value="Genomic_DNA"/>
</dbReference>
<evidence type="ECO:0000256" key="1">
    <source>
        <dbReference type="SAM" id="MobiDB-lite"/>
    </source>
</evidence>
<dbReference type="Proteomes" id="UP001472677">
    <property type="component" value="Unassembled WGS sequence"/>
</dbReference>
<proteinExistence type="predicted"/>
<name>A0ABR2DDG9_9ROSI</name>
<evidence type="ECO:0000313" key="2">
    <source>
        <dbReference type="EMBL" id="KAK8536972.1"/>
    </source>
</evidence>
<feature type="region of interest" description="Disordered" evidence="1">
    <location>
        <begin position="30"/>
        <end position="67"/>
    </location>
</feature>
<feature type="region of interest" description="Disordered" evidence="1">
    <location>
        <begin position="93"/>
        <end position="119"/>
    </location>
</feature>
<keyword evidence="3" id="KW-1185">Reference proteome</keyword>